<dbReference type="Pfam" id="PF14625">
    <property type="entry name" value="Lustrin_cystein"/>
    <property type="match status" value="1"/>
</dbReference>
<dbReference type="InterPro" id="IPR053014">
    <property type="entry name" value="Cuticle_assoc_divergent"/>
</dbReference>
<dbReference type="Gene3D" id="4.10.410.10">
    <property type="entry name" value="Pancreatic trypsin inhibitor Kunitz domain"/>
    <property type="match status" value="2"/>
</dbReference>
<accession>A0A016WN89</accession>
<dbReference type="SMART" id="SM00131">
    <property type="entry name" value="KU"/>
    <property type="match status" value="2"/>
</dbReference>
<name>A0A016WN89_9BILA</name>
<feature type="domain" description="BPTI/Kunitz inhibitor" evidence="1">
    <location>
        <begin position="266"/>
        <end position="316"/>
    </location>
</feature>
<sequence length="366" mass="39549">MKTLLGVEVRFGLRWRVFSSSEPHETMRVGIVGNPTLVSSNEIFHKLLSLRAEKGRLTNGYPGEPLATGQDMRDPSSPYFSVAESMEVTENCWMDTSESRCKTAGATLRVSYDGVENGGVFPEAGETALAVLMEVVSSPNALLMFRTVSVAAVSRRLVNKVDPCTQDHEAGVGSVQLTRFYFNKQTKLCEEFVYFGAGGNRNNFLTLEECQAQCPESPNPCAVSTGPSLTQCTPGVSTCGSGSFCHVGATPQTTTCCPKPAPIDRCQQPLNVGVGNANLQRWYFNPLTQQCQPCVYRGLQGNENNFLSKQECENSCLVNPCKIGAPYRSQGVIVQCSAMNPGVCPAGHYCHYGADTTTTVCCQALG</sequence>
<dbReference type="EMBL" id="JARK01000185">
    <property type="protein sequence ID" value="EYC41031.1"/>
    <property type="molecule type" value="Genomic_DNA"/>
</dbReference>
<dbReference type="SMART" id="SM00289">
    <property type="entry name" value="WR1"/>
    <property type="match status" value="2"/>
</dbReference>
<dbReference type="InterPro" id="IPR006150">
    <property type="entry name" value="Cys_repeat_1"/>
</dbReference>
<dbReference type="GO" id="GO:0004867">
    <property type="term" value="F:serine-type endopeptidase inhibitor activity"/>
    <property type="evidence" value="ECO:0007669"/>
    <property type="project" value="InterPro"/>
</dbReference>
<protein>
    <recommendedName>
        <fullName evidence="1">BPTI/Kunitz inhibitor domain-containing protein</fullName>
    </recommendedName>
</protein>
<dbReference type="CDD" id="cd22593">
    <property type="entry name" value="Kunitz_conkunitzin"/>
    <property type="match status" value="2"/>
</dbReference>
<dbReference type="SUPFAM" id="SSF57362">
    <property type="entry name" value="BPTI-like"/>
    <property type="match status" value="2"/>
</dbReference>
<evidence type="ECO:0000313" key="2">
    <source>
        <dbReference type="EMBL" id="EYC41031.1"/>
    </source>
</evidence>
<comment type="caution">
    <text evidence="2">The sequence shown here is derived from an EMBL/GenBank/DDBJ whole genome shotgun (WGS) entry which is preliminary data.</text>
</comment>
<reference evidence="3" key="1">
    <citation type="journal article" date="2015" name="Nat. Genet.">
        <title>The genome and transcriptome of the zoonotic hookworm Ancylostoma ceylanicum identify infection-specific gene families.</title>
        <authorList>
            <person name="Schwarz E.M."/>
            <person name="Hu Y."/>
            <person name="Antoshechkin I."/>
            <person name="Miller M.M."/>
            <person name="Sternberg P.W."/>
            <person name="Aroian R.V."/>
        </authorList>
    </citation>
    <scope>NUCLEOTIDE SEQUENCE</scope>
    <source>
        <strain evidence="3">HY135</strain>
    </source>
</reference>
<dbReference type="InterPro" id="IPR036880">
    <property type="entry name" value="Kunitz_BPTI_sf"/>
</dbReference>
<dbReference type="Proteomes" id="UP000024635">
    <property type="component" value="Unassembled WGS sequence"/>
</dbReference>
<evidence type="ECO:0000259" key="1">
    <source>
        <dbReference type="PROSITE" id="PS50279"/>
    </source>
</evidence>
<feature type="domain" description="BPTI/Kunitz inhibitor" evidence="1">
    <location>
        <begin position="164"/>
        <end position="214"/>
    </location>
</feature>
<dbReference type="PROSITE" id="PS50279">
    <property type="entry name" value="BPTI_KUNITZ_2"/>
    <property type="match status" value="2"/>
</dbReference>
<dbReference type="PANTHER" id="PTHR46339">
    <property type="entry name" value="PROTEIN CBG15282-RELATED"/>
    <property type="match status" value="1"/>
</dbReference>
<dbReference type="AlphaFoldDB" id="A0A016WN89"/>
<dbReference type="InterPro" id="IPR002223">
    <property type="entry name" value="Kunitz_BPTI"/>
</dbReference>
<dbReference type="OrthoDB" id="4473401at2759"/>
<dbReference type="PANTHER" id="PTHR46339:SF1">
    <property type="entry name" value="BPTI_KUNITZ INHIBITOR DOMAIN-CONTAINING PROTEIN"/>
    <property type="match status" value="1"/>
</dbReference>
<evidence type="ECO:0000313" key="3">
    <source>
        <dbReference type="Proteomes" id="UP000024635"/>
    </source>
</evidence>
<keyword evidence="3" id="KW-1185">Reference proteome</keyword>
<proteinExistence type="predicted"/>
<organism evidence="2 3">
    <name type="scientific">Ancylostoma ceylanicum</name>
    <dbReference type="NCBI Taxonomy" id="53326"/>
    <lineage>
        <taxon>Eukaryota</taxon>
        <taxon>Metazoa</taxon>
        <taxon>Ecdysozoa</taxon>
        <taxon>Nematoda</taxon>
        <taxon>Chromadorea</taxon>
        <taxon>Rhabditida</taxon>
        <taxon>Rhabditina</taxon>
        <taxon>Rhabditomorpha</taxon>
        <taxon>Strongyloidea</taxon>
        <taxon>Ancylostomatidae</taxon>
        <taxon>Ancylostomatinae</taxon>
        <taxon>Ancylostoma</taxon>
    </lineage>
</organism>
<dbReference type="Pfam" id="PF00014">
    <property type="entry name" value="Kunitz_BPTI"/>
    <property type="match status" value="2"/>
</dbReference>
<gene>
    <name evidence="2" type="primary">Acey_s0585.g323</name>
    <name evidence="2" type="ORF">Y032_0585g323</name>
</gene>
<dbReference type="InterPro" id="IPR028150">
    <property type="entry name" value="Lustrin_cystein"/>
</dbReference>